<dbReference type="PANTHER" id="PTHR32063:SF0">
    <property type="entry name" value="SWARMING MOTILITY PROTEIN SWRC"/>
    <property type="match status" value="1"/>
</dbReference>
<name>M6I1W4_LEPIR</name>
<dbReference type="Gene3D" id="1.20.1640.10">
    <property type="entry name" value="Multidrug efflux transporter AcrB transmembrane domain"/>
    <property type="match status" value="2"/>
</dbReference>
<dbReference type="PANTHER" id="PTHR32063">
    <property type="match status" value="1"/>
</dbReference>
<sequence>MLVSGVFLPILFATKELKSIYGGLGLVLSGNFFISYLISITIIPGFRTKFQINVKNFDVPKILKIFAHNMNVLLYYVYRIKEDLIDKTLLIIEHSRKRPKVFLSVYILFILIGIYFYFISKNEFINKVEEKQLIGNVEFPSGTSFSRINTITEQIEKKYQDYIIFRKSIRK</sequence>
<dbReference type="GO" id="GO:0042910">
    <property type="term" value="F:xenobiotic transmembrane transporter activity"/>
    <property type="evidence" value="ECO:0007669"/>
    <property type="project" value="TreeGrafter"/>
</dbReference>
<evidence type="ECO:0000313" key="3">
    <source>
        <dbReference type="Proteomes" id="UP000012089"/>
    </source>
</evidence>
<dbReference type="Pfam" id="PF00873">
    <property type="entry name" value="ACR_tran"/>
    <property type="match status" value="1"/>
</dbReference>
<evidence type="ECO:0000313" key="2">
    <source>
        <dbReference type="EMBL" id="EMM97151.1"/>
    </source>
</evidence>
<proteinExistence type="predicted"/>
<keyword evidence="1" id="KW-0812">Transmembrane</keyword>
<evidence type="ECO:0000256" key="1">
    <source>
        <dbReference type="SAM" id="Phobius"/>
    </source>
</evidence>
<dbReference type="EMBL" id="AFMF02000018">
    <property type="protein sequence ID" value="EMM97151.1"/>
    <property type="molecule type" value="Genomic_DNA"/>
</dbReference>
<comment type="caution">
    <text evidence="2">The sequence shown here is derived from an EMBL/GenBank/DDBJ whole genome shotgun (WGS) entry which is preliminary data.</text>
</comment>
<organism evidence="2 3">
    <name type="scientific">Leptospira interrogans serovar Zanoni str. LT2156</name>
    <dbReference type="NCBI Taxonomy" id="1001601"/>
    <lineage>
        <taxon>Bacteria</taxon>
        <taxon>Pseudomonadati</taxon>
        <taxon>Spirochaetota</taxon>
        <taxon>Spirochaetia</taxon>
        <taxon>Leptospirales</taxon>
        <taxon>Leptospiraceae</taxon>
        <taxon>Leptospira</taxon>
    </lineage>
</organism>
<reference evidence="2 3" key="1">
    <citation type="submission" date="2013-01" db="EMBL/GenBank/DDBJ databases">
        <authorList>
            <person name="Harkins D.M."/>
            <person name="Durkin A.S."/>
            <person name="Brinkac L.M."/>
            <person name="Haft D.H."/>
            <person name="Selengut J.D."/>
            <person name="Sanka R."/>
            <person name="DePew J."/>
            <person name="Purushe J."/>
            <person name="Tulsiani S.M."/>
            <person name="Graham G.C."/>
            <person name="Burns M.-A."/>
            <person name="Dohnt M.F."/>
            <person name="Smythe L.D."/>
            <person name="McKay D.B."/>
            <person name="Craig S.B."/>
            <person name="Vinetz J.M."/>
            <person name="Sutton G.G."/>
            <person name="Nierman W.C."/>
            <person name="Fouts D.E."/>
        </authorList>
    </citation>
    <scope>NUCLEOTIDE SEQUENCE [LARGE SCALE GENOMIC DNA]</scope>
    <source>
        <strain evidence="2 3">LT2156</strain>
    </source>
</reference>
<feature type="transmembrane region" description="Helical" evidence="1">
    <location>
        <begin position="20"/>
        <end position="43"/>
    </location>
</feature>
<gene>
    <name evidence="2" type="ORF">LEP1GSC158_3364</name>
</gene>
<dbReference type="AlphaFoldDB" id="M6I1W4"/>
<keyword evidence="1" id="KW-1133">Transmembrane helix</keyword>
<dbReference type="Proteomes" id="UP000012089">
    <property type="component" value="Unassembled WGS sequence"/>
</dbReference>
<dbReference type="GO" id="GO:0005886">
    <property type="term" value="C:plasma membrane"/>
    <property type="evidence" value="ECO:0007669"/>
    <property type="project" value="TreeGrafter"/>
</dbReference>
<dbReference type="InterPro" id="IPR001036">
    <property type="entry name" value="Acrflvin-R"/>
</dbReference>
<keyword evidence="1" id="KW-0472">Membrane</keyword>
<feature type="transmembrane region" description="Helical" evidence="1">
    <location>
        <begin position="101"/>
        <end position="119"/>
    </location>
</feature>
<accession>M6I1W4</accession>
<protein>
    <submittedName>
        <fullName evidence="2">RND transporter, Hydrophobe/Amphiphile Efflux-1 (HAE1)/Heavy Metal Efflux (HME) family, permease protein</fullName>
    </submittedName>
</protein>
<dbReference type="Gene3D" id="3.30.70.1430">
    <property type="entry name" value="Multidrug efflux transporter AcrB pore domain"/>
    <property type="match status" value="1"/>
</dbReference>